<evidence type="ECO:0000259" key="13">
    <source>
        <dbReference type="PROSITE" id="PS51831"/>
    </source>
</evidence>
<feature type="binding site" evidence="12">
    <location>
        <position position="11"/>
    </location>
    <ligand>
        <name>CTP</name>
        <dbReference type="ChEBI" id="CHEBI:37563"/>
    </ligand>
</feature>
<feature type="binding site" evidence="12">
    <location>
        <position position="8"/>
    </location>
    <ligand>
        <name>CTP</name>
        <dbReference type="ChEBI" id="CHEBI:37563"/>
    </ligand>
</feature>
<dbReference type="GO" id="GO:0042245">
    <property type="term" value="P:RNA repair"/>
    <property type="evidence" value="ECO:0007669"/>
    <property type="project" value="UniProtKB-KW"/>
</dbReference>
<dbReference type="eggNOG" id="COG0617">
    <property type="taxonomic scope" value="Bacteria"/>
</dbReference>
<evidence type="ECO:0000313" key="14">
    <source>
        <dbReference type="EMBL" id="EFY07940.1"/>
    </source>
</evidence>
<feature type="binding site" evidence="12">
    <location>
        <position position="8"/>
    </location>
    <ligand>
        <name>ATP</name>
        <dbReference type="ChEBI" id="CHEBI:30616"/>
    </ligand>
</feature>
<evidence type="ECO:0000256" key="4">
    <source>
        <dbReference type="ARBA" id="ARBA00022695"/>
    </source>
</evidence>
<organism evidence="14 15">
    <name type="scientific">Succinatimonas hippei (strain DSM 22608 / JCM 16073 / KCTC 15190 / YIT 12066)</name>
    <dbReference type="NCBI Taxonomy" id="762983"/>
    <lineage>
        <taxon>Bacteria</taxon>
        <taxon>Pseudomonadati</taxon>
        <taxon>Pseudomonadota</taxon>
        <taxon>Gammaproteobacteria</taxon>
        <taxon>Aeromonadales</taxon>
        <taxon>Succinivibrionaceae</taxon>
        <taxon>Succinatimonas</taxon>
    </lineage>
</organism>
<comment type="miscellaneous">
    <text evidence="12">A single active site specifically recognizes both ATP and CTP and is responsible for their addition.</text>
</comment>
<feature type="binding site" evidence="12">
    <location>
        <position position="140"/>
    </location>
    <ligand>
        <name>ATP</name>
        <dbReference type="ChEBI" id="CHEBI:30616"/>
    </ligand>
</feature>
<keyword evidence="6 12" id="KW-0547">Nucleotide-binding</keyword>
<dbReference type="Gene3D" id="1.10.3090.10">
    <property type="entry name" value="cca-adding enzyme, domain 2"/>
    <property type="match status" value="1"/>
</dbReference>
<feature type="domain" description="HD" evidence="13">
    <location>
        <begin position="228"/>
        <end position="329"/>
    </location>
</feature>
<dbReference type="InterPro" id="IPR002646">
    <property type="entry name" value="PolA_pol_head_dom"/>
</dbReference>
<evidence type="ECO:0000256" key="5">
    <source>
        <dbReference type="ARBA" id="ARBA00022723"/>
    </source>
</evidence>
<dbReference type="GO" id="GO:0160016">
    <property type="term" value="F:CCACCA tRNA nucleotidyltransferase activity"/>
    <property type="evidence" value="ECO:0007669"/>
    <property type="project" value="RHEA"/>
</dbReference>
<evidence type="ECO:0000313" key="15">
    <source>
        <dbReference type="Proteomes" id="UP000018458"/>
    </source>
</evidence>
<evidence type="ECO:0000256" key="8">
    <source>
        <dbReference type="ARBA" id="ARBA00022801"/>
    </source>
</evidence>
<dbReference type="PIRSF" id="PIRSF000813">
    <property type="entry name" value="CCA_bact"/>
    <property type="match status" value="1"/>
</dbReference>
<dbReference type="Proteomes" id="UP000018458">
    <property type="component" value="Unassembled WGS sequence"/>
</dbReference>
<keyword evidence="1 12" id="KW-0533">Nickel</keyword>
<dbReference type="InterPro" id="IPR012006">
    <property type="entry name" value="CCA_bact"/>
</dbReference>
<dbReference type="InterPro" id="IPR006674">
    <property type="entry name" value="HD_domain"/>
</dbReference>
<dbReference type="CDD" id="cd05398">
    <property type="entry name" value="NT_ClassII-CCAase"/>
    <property type="match status" value="1"/>
</dbReference>
<dbReference type="GO" id="GO:0000049">
    <property type="term" value="F:tRNA binding"/>
    <property type="evidence" value="ECO:0007669"/>
    <property type="project" value="UniProtKB-UniRule"/>
</dbReference>
<dbReference type="RefSeq" id="WP_009142433.1">
    <property type="nucleotide sequence ID" value="NZ_GL830946.1"/>
</dbReference>
<keyword evidence="7 12" id="KW-0692">RNA repair</keyword>
<dbReference type="GO" id="GO:0004112">
    <property type="term" value="F:cyclic-nucleotide phosphodiesterase activity"/>
    <property type="evidence" value="ECO:0007669"/>
    <property type="project" value="UniProtKB-UniRule"/>
</dbReference>
<dbReference type="GO" id="GO:0000287">
    <property type="term" value="F:magnesium ion binding"/>
    <property type="evidence" value="ECO:0007669"/>
    <property type="project" value="UniProtKB-UniRule"/>
</dbReference>
<comment type="cofactor">
    <cofactor evidence="12">
        <name>Ni(2+)</name>
        <dbReference type="ChEBI" id="CHEBI:49786"/>
    </cofactor>
    <text evidence="12">Nickel for phosphatase activity.</text>
</comment>
<evidence type="ECO:0000256" key="2">
    <source>
        <dbReference type="ARBA" id="ARBA00022679"/>
    </source>
</evidence>
<dbReference type="GO" id="GO:0001680">
    <property type="term" value="P:tRNA 3'-terminal CCA addition"/>
    <property type="evidence" value="ECO:0007669"/>
    <property type="project" value="UniProtKB-UniRule"/>
</dbReference>
<dbReference type="GO" id="GO:0004810">
    <property type="term" value="F:CCA tRNA nucleotidyltransferase activity"/>
    <property type="evidence" value="ECO:0007669"/>
    <property type="project" value="UniProtKB-UniRule"/>
</dbReference>
<dbReference type="EMBL" id="AEVO01000008">
    <property type="protein sequence ID" value="EFY07940.1"/>
    <property type="molecule type" value="Genomic_DNA"/>
</dbReference>
<evidence type="ECO:0000256" key="10">
    <source>
        <dbReference type="ARBA" id="ARBA00022842"/>
    </source>
</evidence>
<evidence type="ECO:0000256" key="9">
    <source>
        <dbReference type="ARBA" id="ARBA00022840"/>
    </source>
</evidence>
<dbReference type="Pfam" id="PF01743">
    <property type="entry name" value="PolyA_pol"/>
    <property type="match status" value="1"/>
</dbReference>
<dbReference type="PANTHER" id="PTHR47545:SF1">
    <property type="entry name" value="MULTIFUNCTIONAL CCA PROTEIN"/>
    <property type="match status" value="1"/>
</dbReference>
<keyword evidence="2 12" id="KW-0808">Transferase</keyword>
<dbReference type="AlphaFoldDB" id="E8LHS4"/>
<dbReference type="OrthoDB" id="9805698at2"/>
<proteinExistence type="inferred from homology"/>
<keyword evidence="15" id="KW-1185">Reference proteome</keyword>
<dbReference type="HOGENOM" id="CLU_015961_1_1_6"/>
<dbReference type="GO" id="GO:0005524">
    <property type="term" value="F:ATP binding"/>
    <property type="evidence" value="ECO:0007669"/>
    <property type="project" value="UniProtKB-UniRule"/>
</dbReference>
<comment type="subunit">
    <text evidence="12">Monomer. Can also form homodimers and oligomers.</text>
</comment>
<dbReference type="PROSITE" id="PS51831">
    <property type="entry name" value="HD"/>
    <property type="match status" value="1"/>
</dbReference>
<feature type="binding site" evidence="12">
    <location>
        <position position="11"/>
    </location>
    <ligand>
        <name>ATP</name>
        <dbReference type="ChEBI" id="CHEBI:30616"/>
    </ligand>
</feature>
<comment type="domain">
    <text evidence="12">Comprises two domains: an N-terminal domain containing the nucleotidyltransferase activity and a C-terminal HD domain associated with both phosphodiesterase and phosphatase activities.</text>
</comment>
<protein>
    <recommendedName>
        <fullName evidence="12">Multifunctional CCA protein</fullName>
    </recommendedName>
    <domain>
        <recommendedName>
            <fullName evidence="12">CCA-adding enzyme</fullName>
            <ecNumber evidence="12">2.7.7.72</ecNumber>
        </recommendedName>
        <alternativeName>
            <fullName evidence="12">CCA tRNA nucleotidyltransferase</fullName>
        </alternativeName>
        <alternativeName>
            <fullName evidence="12">tRNA CCA-pyrophosphorylase</fullName>
        </alternativeName>
        <alternativeName>
            <fullName evidence="12">tRNA adenylyl-/cytidylyl-transferase</fullName>
        </alternativeName>
        <alternativeName>
            <fullName evidence="12">tRNA nucleotidyltransferase</fullName>
        </alternativeName>
        <alternativeName>
            <fullName evidence="12">tRNA-NT</fullName>
        </alternativeName>
    </domain>
    <domain>
        <recommendedName>
            <fullName evidence="12">2'-nucleotidase</fullName>
            <ecNumber evidence="12">3.1.3.-</ecNumber>
        </recommendedName>
    </domain>
    <domain>
        <recommendedName>
            <fullName evidence="12">2',3'-cyclic phosphodiesterase</fullName>
            <ecNumber evidence="12">3.1.4.-</ecNumber>
        </recommendedName>
    </domain>
    <domain>
        <recommendedName>
            <fullName evidence="12">Phosphatase</fullName>
        </recommendedName>
    </domain>
</protein>
<feature type="binding site" evidence="12">
    <location>
        <position position="91"/>
    </location>
    <ligand>
        <name>CTP</name>
        <dbReference type="ChEBI" id="CHEBI:37563"/>
    </ligand>
</feature>
<keyword evidence="9 12" id="KW-0067">ATP-binding</keyword>
<dbReference type="SUPFAM" id="SSF81301">
    <property type="entry name" value="Nucleotidyltransferase"/>
    <property type="match status" value="1"/>
</dbReference>
<comment type="caution">
    <text evidence="14">The sequence shown here is derived from an EMBL/GenBank/DDBJ whole genome shotgun (WGS) entry which is preliminary data.</text>
</comment>
<comment type="catalytic activity">
    <reaction evidence="12">
        <text>a tRNA precursor + 2 CTP + ATP = a tRNA with a 3' CCA end + 3 diphosphate</text>
        <dbReference type="Rhea" id="RHEA:14433"/>
        <dbReference type="Rhea" id="RHEA-COMP:10465"/>
        <dbReference type="Rhea" id="RHEA-COMP:10468"/>
        <dbReference type="ChEBI" id="CHEBI:30616"/>
        <dbReference type="ChEBI" id="CHEBI:33019"/>
        <dbReference type="ChEBI" id="CHEBI:37563"/>
        <dbReference type="ChEBI" id="CHEBI:74896"/>
        <dbReference type="ChEBI" id="CHEBI:83071"/>
        <dbReference type="EC" id="2.7.7.72"/>
    </reaction>
</comment>
<dbReference type="InterPro" id="IPR003607">
    <property type="entry name" value="HD/PDEase_dom"/>
</dbReference>
<dbReference type="NCBIfam" id="NF008137">
    <property type="entry name" value="PRK10885.1"/>
    <property type="match status" value="1"/>
</dbReference>
<dbReference type="GO" id="GO:0016791">
    <property type="term" value="F:phosphatase activity"/>
    <property type="evidence" value="ECO:0007669"/>
    <property type="project" value="UniProtKB-UniRule"/>
</dbReference>
<keyword evidence="11 12" id="KW-0694">RNA-binding</keyword>
<keyword evidence="10 12" id="KW-0460">Magnesium</keyword>
<dbReference type="InterPro" id="IPR050124">
    <property type="entry name" value="tRNA_CCA-adding_enzyme"/>
</dbReference>
<evidence type="ECO:0000256" key="12">
    <source>
        <dbReference type="HAMAP-Rule" id="MF_01261"/>
    </source>
</evidence>
<dbReference type="SUPFAM" id="SSF81891">
    <property type="entry name" value="Poly A polymerase C-terminal region-like"/>
    <property type="match status" value="1"/>
</dbReference>
<gene>
    <name evidence="12 14" type="primary">cca</name>
    <name evidence="14" type="ORF">HMPREF9444_00206</name>
</gene>
<evidence type="ECO:0000256" key="11">
    <source>
        <dbReference type="ARBA" id="ARBA00022884"/>
    </source>
</evidence>
<keyword evidence="5 12" id="KW-0479">Metal-binding</keyword>
<accession>E8LHS4</accession>
<dbReference type="HAMAP" id="MF_01262">
    <property type="entry name" value="CCA_bact_type2"/>
    <property type="match status" value="1"/>
</dbReference>
<name>E8LHS4_SUCHY</name>
<dbReference type="Gene3D" id="3.30.460.10">
    <property type="entry name" value="Beta Polymerase, domain 2"/>
    <property type="match status" value="1"/>
</dbReference>
<dbReference type="CDD" id="cd00077">
    <property type="entry name" value="HDc"/>
    <property type="match status" value="1"/>
</dbReference>
<evidence type="ECO:0000256" key="1">
    <source>
        <dbReference type="ARBA" id="ARBA00022596"/>
    </source>
</evidence>
<feature type="binding site" evidence="12">
    <location>
        <position position="137"/>
    </location>
    <ligand>
        <name>ATP</name>
        <dbReference type="ChEBI" id="CHEBI:30616"/>
    </ligand>
</feature>
<dbReference type="EC" id="3.1.4.-" evidence="12"/>
<dbReference type="STRING" id="762983.HMPREF9444_00206"/>
<dbReference type="HAMAP" id="MF_01261">
    <property type="entry name" value="CCA_bact_type1"/>
    <property type="match status" value="1"/>
</dbReference>
<keyword evidence="8 12" id="KW-0378">Hydrolase</keyword>
<reference evidence="14 15" key="1">
    <citation type="submission" date="2011-01" db="EMBL/GenBank/DDBJ databases">
        <authorList>
            <person name="Weinstock G."/>
            <person name="Sodergren E."/>
            <person name="Clifton S."/>
            <person name="Fulton L."/>
            <person name="Fulton B."/>
            <person name="Courtney L."/>
            <person name="Fronick C."/>
            <person name="Harrison M."/>
            <person name="Strong C."/>
            <person name="Farmer C."/>
            <person name="Delahaunty K."/>
            <person name="Markovic C."/>
            <person name="Hall O."/>
            <person name="Minx P."/>
            <person name="Tomlinson C."/>
            <person name="Mitreva M."/>
            <person name="Hou S."/>
            <person name="Chen J."/>
            <person name="Wollam A."/>
            <person name="Pepin K.H."/>
            <person name="Johnson M."/>
            <person name="Bhonagiri V."/>
            <person name="Zhang X."/>
            <person name="Suruliraj S."/>
            <person name="Warren W."/>
            <person name="Chinwalla A."/>
            <person name="Mardis E.R."/>
            <person name="Wilson R.K."/>
        </authorList>
    </citation>
    <scope>NUCLEOTIDE SEQUENCE [LARGE SCALE GENOMIC DNA]</scope>
    <source>
        <strain evidence="15">DSM 22608 / JCM 16073 / KCTC 15190 / YIT 12066</strain>
    </source>
</reference>
<sequence>MQEYLVGGAIRDQLLKIDGADRDHVVVGSTPQEMLDLGFTQVGNDFPVFIHPKTGEEYALARTEKKQGHGYTGFVCSFDKDVTLEEDLQRRDLTINAMAMDKNGKIIDPYGGQNDLNNRILRHVSPSFIEDPLRVLRVARFAAKLHYLGFYIADETISLMKEITESGELSSLTPERIWIETQKALNTSDPQIFFIILRKIGALKIIFPEVDALFGVPGPKRWHPEIDSGIHTFMTLRRISLETSDPKTRFAMLCHDLGKALTPKNEWPHHHNHCALGVEPLKQLCKRLKVPKDYEELAYIVVFHHSYMHHLYRNGAEGIVNLLDELDAWRRPQRIKPFVQCCKCDFLGRKGFENRPFPRADYFLAIFSLCLSVKAGEFISQGCTGKDIGIKMHEKRVALVKEFMKMLPQGEIDDSLNEMPPISEFKD</sequence>
<evidence type="ECO:0000256" key="6">
    <source>
        <dbReference type="ARBA" id="ARBA00022741"/>
    </source>
</evidence>
<comment type="cofactor">
    <cofactor evidence="12">
        <name>Mg(2+)</name>
        <dbReference type="ChEBI" id="CHEBI:18420"/>
    </cofactor>
    <text evidence="12">Magnesium is required for nucleotidyltransferase activity.</text>
</comment>
<dbReference type="EC" id="3.1.3.-" evidence="12"/>
<feature type="binding site" evidence="12">
    <location>
        <position position="140"/>
    </location>
    <ligand>
        <name>CTP</name>
        <dbReference type="ChEBI" id="CHEBI:37563"/>
    </ligand>
</feature>
<comment type="function">
    <text evidence="12">Catalyzes the addition and repair of the essential 3'-terminal CCA sequence in tRNAs without using a nucleic acid template. Adds these three nucleotides in the order of C, C, and A to the tRNA nucleotide-73, using CTP and ATP as substrates and producing inorganic pyrophosphate. tRNA 3'-terminal CCA addition is required both for tRNA processing and repair. Also involved in tRNA surveillance by mediating tandem CCA addition to generate a CCACCA at the 3' terminus of unstable tRNAs. While stable tRNAs receive only 3'-terminal CCA, unstable tRNAs are marked with CCACCA and rapidly degraded.</text>
</comment>
<dbReference type="Pfam" id="PF01966">
    <property type="entry name" value="HD"/>
    <property type="match status" value="1"/>
</dbReference>
<feature type="binding site" evidence="12">
    <location>
        <position position="21"/>
    </location>
    <ligand>
        <name>Mg(2+)</name>
        <dbReference type="ChEBI" id="CHEBI:18420"/>
    </ligand>
</feature>
<feature type="binding site" evidence="12">
    <location>
        <position position="91"/>
    </location>
    <ligand>
        <name>ATP</name>
        <dbReference type="ChEBI" id="CHEBI:30616"/>
    </ligand>
</feature>
<evidence type="ECO:0000256" key="3">
    <source>
        <dbReference type="ARBA" id="ARBA00022694"/>
    </source>
</evidence>
<dbReference type="Pfam" id="PF12627">
    <property type="entry name" value="PolyA_pol_RNAbd"/>
    <property type="match status" value="1"/>
</dbReference>
<comment type="similarity">
    <text evidence="12">Belongs to the tRNA nucleotidyltransferase/poly(A) polymerase family. Bacterial CCA-adding enzyme type 1 subfamily.</text>
</comment>
<keyword evidence="4 12" id="KW-0548">Nucleotidyltransferase</keyword>
<feature type="binding site" evidence="12">
    <location>
        <position position="137"/>
    </location>
    <ligand>
        <name>CTP</name>
        <dbReference type="ChEBI" id="CHEBI:37563"/>
    </ligand>
</feature>
<keyword evidence="12" id="KW-0511">Multifunctional enzyme</keyword>
<dbReference type="EC" id="2.7.7.72" evidence="12"/>
<feature type="binding site" evidence="12">
    <location>
        <position position="23"/>
    </location>
    <ligand>
        <name>Mg(2+)</name>
        <dbReference type="ChEBI" id="CHEBI:18420"/>
    </ligand>
</feature>
<keyword evidence="3 12" id="KW-0819">tRNA processing</keyword>
<dbReference type="InterPro" id="IPR032828">
    <property type="entry name" value="PolyA_RNA-bd"/>
</dbReference>
<dbReference type="PANTHER" id="PTHR47545">
    <property type="entry name" value="MULTIFUNCTIONAL CCA PROTEIN"/>
    <property type="match status" value="1"/>
</dbReference>
<comment type="catalytic activity">
    <reaction evidence="12">
        <text>a tRNA with a 3' CCA end + 2 CTP + ATP = a tRNA with a 3' CCACCA end + 3 diphosphate</text>
        <dbReference type="Rhea" id="RHEA:76235"/>
        <dbReference type="Rhea" id="RHEA-COMP:10468"/>
        <dbReference type="Rhea" id="RHEA-COMP:18655"/>
        <dbReference type="ChEBI" id="CHEBI:30616"/>
        <dbReference type="ChEBI" id="CHEBI:33019"/>
        <dbReference type="ChEBI" id="CHEBI:37563"/>
        <dbReference type="ChEBI" id="CHEBI:83071"/>
        <dbReference type="ChEBI" id="CHEBI:195187"/>
    </reaction>
</comment>
<evidence type="ECO:0000256" key="7">
    <source>
        <dbReference type="ARBA" id="ARBA00022800"/>
    </source>
</evidence>
<dbReference type="InterPro" id="IPR043519">
    <property type="entry name" value="NT_sf"/>
</dbReference>